<comment type="similarity">
    <text evidence="1">Belongs to the HIBADH-related family.</text>
</comment>
<dbReference type="InterPro" id="IPR036291">
    <property type="entry name" value="NAD(P)-bd_dom_sf"/>
</dbReference>
<dbReference type="OrthoDB" id="9786703at2"/>
<organism evidence="7 8">
    <name type="scientific">Levilactobacillus namurensis DSM 19117</name>
    <dbReference type="NCBI Taxonomy" id="1423773"/>
    <lineage>
        <taxon>Bacteria</taxon>
        <taxon>Bacillati</taxon>
        <taxon>Bacillota</taxon>
        <taxon>Bacilli</taxon>
        <taxon>Lactobacillales</taxon>
        <taxon>Lactobacillaceae</taxon>
        <taxon>Levilactobacillus</taxon>
    </lineage>
</organism>
<protein>
    <submittedName>
        <fullName evidence="7">3-hydroxyisobutyrate dehydrogenase</fullName>
    </submittedName>
</protein>
<evidence type="ECO:0000256" key="3">
    <source>
        <dbReference type="ARBA" id="ARBA00023027"/>
    </source>
</evidence>
<evidence type="ECO:0000256" key="4">
    <source>
        <dbReference type="PIRSR" id="PIRSR000103-1"/>
    </source>
</evidence>
<dbReference type="InterPro" id="IPR013328">
    <property type="entry name" value="6PGD_dom2"/>
</dbReference>
<feature type="domain" description="6-phosphogluconate dehydrogenase NADP-binding" evidence="5">
    <location>
        <begin position="2"/>
        <end position="161"/>
    </location>
</feature>
<dbReference type="PATRIC" id="fig|1423773.3.peg.441"/>
<dbReference type="STRING" id="1423773.FD30_GL000432"/>
<dbReference type="PANTHER" id="PTHR43060:SF15">
    <property type="entry name" value="3-HYDROXYISOBUTYRATE DEHYDROGENASE-LIKE 1, MITOCHONDRIAL-RELATED"/>
    <property type="match status" value="1"/>
</dbReference>
<dbReference type="Proteomes" id="UP000051162">
    <property type="component" value="Unassembled WGS sequence"/>
</dbReference>
<dbReference type="Pfam" id="PF14833">
    <property type="entry name" value="NAD_binding_11"/>
    <property type="match status" value="1"/>
</dbReference>
<dbReference type="GO" id="GO:0051287">
    <property type="term" value="F:NAD binding"/>
    <property type="evidence" value="ECO:0007669"/>
    <property type="project" value="InterPro"/>
</dbReference>
<name>A0A0R1JXY9_9LACO</name>
<dbReference type="GeneID" id="84783611"/>
<evidence type="ECO:0000256" key="1">
    <source>
        <dbReference type="ARBA" id="ARBA00009080"/>
    </source>
</evidence>
<dbReference type="EMBL" id="AZDT01000058">
    <property type="protein sequence ID" value="KRK73593.1"/>
    <property type="molecule type" value="Genomic_DNA"/>
</dbReference>
<keyword evidence="8" id="KW-1185">Reference proteome</keyword>
<evidence type="ECO:0000313" key="8">
    <source>
        <dbReference type="Proteomes" id="UP000051162"/>
    </source>
</evidence>
<dbReference type="Gene3D" id="1.10.1040.10">
    <property type="entry name" value="N-(1-d-carboxylethyl)-l-norvaline Dehydrogenase, domain 2"/>
    <property type="match status" value="1"/>
</dbReference>
<evidence type="ECO:0000259" key="5">
    <source>
        <dbReference type="Pfam" id="PF03446"/>
    </source>
</evidence>
<dbReference type="GO" id="GO:0016491">
    <property type="term" value="F:oxidoreductase activity"/>
    <property type="evidence" value="ECO:0007669"/>
    <property type="project" value="UniProtKB-KW"/>
</dbReference>
<dbReference type="SUPFAM" id="SSF48179">
    <property type="entry name" value="6-phosphogluconate dehydrogenase C-terminal domain-like"/>
    <property type="match status" value="1"/>
</dbReference>
<dbReference type="Pfam" id="PF03446">
    <property type="entry name" value="NAD_binding_2"/>
    <property type="match status" value="1"/>
</dbReference>
<sequence>MQIGFIGTGVMGTGIIQNLLKAGHQVVVYNRTKAHAQTVLAAGAQWADSPKAVAQQAQLVMTMVGYPQDVEEVYTSDQGIFAGAQPGSTVVDMTTSTPTLAFKLTQLAHDHQLLALDAPVSGGDVGAQNATLTIMVGGDKQAYDQLLPVFQEIGQRVNYFGAAGKGQHTKMANQIMIAGTMTGLTEMLVYAKAADLDLPQVLATLSSGGADNWSMDTYVPRILKGDYTPGFFAKHFLKDLRIALQEAEKMHLDLPATQQAKQLYETMVDDCDLGNDGTQGLIKLYQDNAQH</sequence>
<dbReference type="InterPro" id="IPR006115">
    <property type="entry name" value="6PGDH_NADP-bd"/>
</dbReference>
<proteinExistence type="inferred from homology"/>
<dbReference type="GO" id="GO:0050661">
    <property type="term" value="F:NADP binding"/>
    <property type="evidence" value="ECO:0007669"/>
    <property type="project" value="InterPro"/>
</dbReference>
<feature type="domain" description="3-hydroxyisobutyrate dehydrogenase-like NAD-binding" evidence="6">
    <location>
        <begin position="164"/>
        <end position="284"/>
    </location>
</feature>
<dbReference type="InterPro" id="IPR029154">
    <property type="entry name" value="HIBADH-like_NADP-bd"/>
</dbReference>
<evidence type="ECO:0000313" key="7">
    <source>
        <dbReference type="EMBL" id="KRK73593.1"/>
    </source>
</evidence>
<dbReference type="SUPFAM" id="SSF51735">
    <property type="entry name" value="NAD(P)-binding Rossmann-fold domains"/>
    <property type="match status" value="1"/>
</dbReference>
<keyword evidence="2" id="KW-0560">Oxidoreductase</keyword>
<dbReference type="Gene3D" id="3.40.50.720">
    <property type="entry name" value="NAD(P)-binding Rossmann-like Domain"/>
    <property type="match status" value="1"/>
</dbReference>
<dbReference type="InterPro" id="IPR015815">
    <property type="entry name" value="HIBADH-related"/>
</dbReference>
<dbReference type="AlphaFoldDB" id="A0A0R1JXY9"/>
<gene>
    <name evidence="7" type="ORF">FD30_GL000432</name>
</gene>
<dbReference type="RefSeq" id="WP_056944720.1">
    <property type="nucleotide sequence ID" value="NZ_AZDT01000058.1"/>
</dbReference>
<reference evidence="7 8" key="1">
    <citation type="journal article" date="2015" name="Genome Announc.">
        <title>Expanding the biotechnology potential of lactobacilli through comparative genomics of 213 strains and associated genera.</title>
        <authorList>
            <person name="Sun Z."/>
            <person name="Harris H.M."/>
            <person name="McCann A."/>
            <person name="Guo C."/>
            <person name="Argimon S."/>
            <person name="Zhang W."/>
            <person name="Yang X."/>
            <person name="Jeffery I.B."/>
            <person name="Cooney J.C."/>
            <person name="Kagawa T.F."/>
            <person name="Liu W."/>
            <person name="Song Y."/>
            <person name="Salvetti E."/>
            <person name="Wrobel A."/>
            <person name="Rasinkangas P."/>
            <person name="Parkhill J."/>
            <person name="Rea M.C."/>
            <person name="O'Sullivan O."/>
            <person name="Ritari J."/>
            <person name="Douillard F.P."/>
            <person name="Paul Ross R."/>
            <person name="Yang R."/>
            <person name="Briner A.E."/>
            <person name="Felis G.E."/>
            <person name="de Vos W.M."/>
            <person name="Barrangou R."/>
            <person name="Klaenhammer T.R."/>
            <person name="Caufield P.W."/>
            <person name="Cui Y."/>
            <person name="Zhang H."/>
            <person name="O'Toole P.W."/>
        </authorList>
    </citation>
    <scope>NUCLEOTIDE SEQUENCE [LARGE SCALE GENOMIC DNA]</scope>
    <source>
        <strain evidence="7 8">DSM 19117</strain>
    </source>
</reference>
<comment type="caution">
    <text evidence="7">The sequence shown here is derived from an EMBL/GenBank/DDBJ whole genome shotgun (WGS) entry which is preliminary data.</text>
</comment>
<keyword evidence="3" id="KW-0520">NAD</keyword>
<feature type="active site" evidence="4">
    <location>
        <position position="170"/>
    </location>
</feature>
<accession>A0A0R1JXY9</accession>
<dbReference type="PIRSF" id="PIRSF000103">
    <property type="entry name" value="HIBADH"/>
    <property type="match status" value="1"/>
</dbReference>
<evidence type="ECO:0000256" key="2">
    <source>
        <dbReference type="ARBA" id="ARBA00023002"/>
    </source>
</evidence>
<evidence type="ECO:0000259" key="6">
    <source>
        <dbReference type="Pfam" id="PF14833"/>
    </source>
</evidence>
<dbReference type="PANTHER" id="PTHR43060">
    <property type="entry name" value="3-HYDROXYISOBUTYRATE DEHYDROGENASE-LIKE 1, MITOCHONDRIAL-RELATED"/>
    <property type="match status" value="1"/>
</dbReference>
<dbReference type="InterPro" id="IPR008927">
    <property type="entry name" value="6-PGluconate_DH-like_C_sf"/>
</dbReference>